<dbReference type="SUPFAM" id="SSF54001">
    <property type="entry name" value="Cysteine proteinases"/>
    <property type="match status" value="1"/>
</dbReference>
<name>A0ABT9U6Z7_PAEHA</name>
<keyword evidence="2" id="KW-0677">Repeat</keyword>
<dbReference type="InterPro" id="IPR002931">
    <property type="entry name" value="Transglutaminase-like"/>
</dbReference>
<dbReference type="PANTHER" id="PTHR46652">
    <property type="entry name" value="LEUCINE-RICH REPEAT AND IQ DOMAIN-CONTAINING PROTEIN 1-RELATED"/>
    <property type="match status" value="1"/>
</dbReference>
<dbReference type="InterPro" id="IPR001611">
    <property type="entry name" value="Leu-rich_rpt"/>
</dbReference>
<evidence type="ECO:0000313" key="5">
    <source>
        <dbReference type="EMBL" id="MDQ0114009.1"/>
    </source>
</evidence>
<feature type="signal peptide" evidence="3">
    <location>
        <begin position="1"/>
        <end position="30"/>
    </location>
</feature>
<dbReference type="SMART" id="SM00460">
    <property type="entry name" value="TGc"/>
    <property type="match status" value="1"/>
</dbReference>
<dbReference type="SMART" id="SM00365">
    <property type="entry name" value="LRR_SD22"/>
    <property type="match status" value="4"/>
</dbReference>
<dbReference type="Pfam" id="PF01841">
    <property type="entry name" value="Transglut_core"/>
    <property type="match status" value="1"/>
</dbReference>
<dbReference type="InterPro" id="IPR025875">
    <property type="entry name" value="Leu-rich_rpt_4"/>
</dbReference>
<protein>
    <recommendedName>
        <fullName evidence="4">SLH domain-containing protein</fullName>
    </recommendedName>
</protein>
<dbReference type="Gene3D" id="3.80.10.10">
    <property type="entry name" value="Ribonuclease Inhibitor"/>
    <property type="match status" value="1"/>
</dbReference>
<dbReference type="Gene3D" id="3.10.620.30">
    <property type="match status" value="1"/>
</dbReference>
<dbReference type="InterPro" id="IPR050836">
    <property type="entry name" value="SDS22/Internalin_LRR"/>
</dbReference>
<evidence type="ECO:0000259" key="4">
    <source>
        <dbReference type="PROSITE" id="PS51272"/>
    </source>
</evidence>
<dbReference type="Pfam" id="PF12799">
    <property type="entry name" value="LRR_4"/>
    <property type="match status" value="1"/>
</dbReference>
<reference evidence="5 6" key="1">
    <citation type="submission" date="2023-07" db="EMBL/GenBank/DDBJ databases">
        <title>Sorghum-associated microbial communities from plants grown in Nebraska, USA.</title>
        <authorList>
            <person name="Schachtman D."/>
        </authorList>
    </citation>
    <scope>NUCLEOTIDE SEQUENCE [LARGE SCALE GENOMIC DNA]</scope>
    <source>
        <strain evidence="5 6">CC482</strain>
    </source>
</reference>
<comment type="caution">
    <text evidence="5">The sequence shown here is derived from an EMBL/GenBank/DDBJ whole genome shotgun (WGS) entry which is preliminary data.</text>
</comment>
<keyword evidence="6" id="KW-1185">Reference proteome</keyword>
<feature type="chain" id="PRO_5047296622" description="SLH domain-containing protein" evidence="3">
    <location>
        <begin position="31"/>
        <end position="873"/>
    </location>
</feature>
<gene>
    <name evidence="5" type="ORF">J2T15_003452</name>
</gene>
<dbReference type="EMBL" id="JAUSSU010000006">
    <property type="protein sequence ID" value="MDQ0114009.1"/>
    <property type="molecule type" value="Genomic_DNA"/>
</dbReference>
<keyword evidence="3" id="KW-0732">Signal</keyword>
<dbReference type="SUPFAM" id="SSF52058">
    <property type="entry name" value="L domain-like"/>
    <property type="match status" value="1"/>
</dbReference>
<sequence length="873" mass="96222">MALSLYSRKSLKFVLIVCLLCTLLPGVLHAAANNPNTGYADKLKQLGLFAGTNNGYELDRAPTRLEGLVILIRLLGKEKEAQSLSGDPVPFTDVPKWGAGFVNYAYQNKLAQGIDGKRFGSGNAMTAVQYATFILRALGYQDSQGDFTYQEALNKAAGVGVIDTALRDQLGQTKFLRGHAVQISYQALKQALKGQSTTLAQKLINDGVITKASAIQAGLFDAGSSSGGDKTVVTFPDPGLEQLIRAAINKPTGVIYRSDVAQLTSLNSDQKHTRIRSLNGIEALQSLTHIELDDNLIKDLTPLKSLTKLQSLSLARNSIEDLSPLSALKQLESLNVGYNFIRTPDVLAQLPELSSLLINDNGITSIDSLAALKKLSFLNISYTAVSNINVINGMPALTTLNLDGTPIADLSPMKGKTLSGYDSAEEIQALGNKAREIIEVTIKPGMTDVEKEQAIHDYLIDLVTYDDSEFNRGIPTKTSPYSAYGALIEQYAVCDGYAHALQILGKLAGLDMFYISGRSSIEHAWNLIRLDGVYYHVDATWNDPEDLWGGALPDSPEAERLYEFHKRMNFNVTNENRQLAISWDSERYPSSNQQEPSAGNHSIQVSVNTEIPVARDLLVWVTLKLRYQDGDVQTGRNVRQPIVIPYGINQATATVNIPAEIPIEDGGVTYYLSYEAYETEYFFHLVQDLFYSQDRGITFTDKEKGILEPGAHLKFTVLKIGSKGMTYNQAAAQGLKDQAALDGSMFGYTETYVGNSIPPYNLYKAVNTQPVTLPPHSAIFVSELLIGTEFEMTSWKYLYGETPLAANHSDQPKVYQPGELAYTLRPTNERLKRTADVYFRLSVFDGSFDENDYQAEAAQHKVVFQDQWVKPKQ</sequence>
<keyword evidence="1" id="KW-0433">Leucine-rich repeat</keyword>
<evidence type="ECO:0000256" key="3">
    <source>
        <dbReference type="SAM" id="SignalP"/>
    </source>
</evidence>
<evidence type="ECO:0000256" key="2">
    <source>
        <dbReference type="ARBA" id="ARBA00022737"/>
    </source>
</evidence>
<dbReference type="PANTHER" id="PTHR46652:SF3">
    <property type="entry name" value="LEUCINE-RICH REPEAT-CONTAINING PROTEIN 9"/>
    <property type="match status" value="1"/>
</dbReference>
<accession>A0ABT9U6Z7</accession>
<dbReference type="Proteomes" id="UP001229346">
    <property type="component" value="Unassembled WGS sequence"/>
</dbReference>
<dbReference type="InterPro" id="IPR032675">
    <property type="entry name" value="LRR_dom_sf"/>
</dbReference>
<dbReference type="InterPro" id="IPR001119">
    <property type="entry name" value="SLH_dom"/>
</dbReference>
<proteinExistence type="predicted"/>
<organism evidence="5 6">
    <name type="scientific">Paenibacillus harenae</name>
    <dbReference type="NCBI Taxonomy" id="306543"/>
    <lineage>
        <taxon>Bacteria</taxon>
        <taxon>Bacillati</taxon>
        <taxon>Bacillota</taxon>
        <taxon>Bacilli</taxon>
        <taxon>Bacillales</taxon>
        <taxon>Paenibacillaceae</taxon>
        <taxon>Paenibacillus</taxon>
    </lineage>
</organism>
<dbReference type="PROSITE" id="PS51272">
    <property type="entry name" value="SLH"/>
    <property type="match status" value="1"/>
</dbReference>
<dbReference type="InterPro" id="IPR038765">
    <property type="entry name" value="Papain-like_cys_pep_sf"/>
</dbReference>
<evidence type="ECO:0000256" key="1">
    <source>
        <dbReference type="ARBA" id="ARBA00022614"/>
    </source>
</evidence>
<feature type="domain" description="SLH" evidence="4">
    <location>
        <begin position="85"/>
        <end position="148"/>
    </location>
</feature>
<dbReference type="PROSITE" id="PS51450">
    <property type="entry name" value="LRR"/>
    <property type="match status" value="3"/>
</dbReference>
<evidence type="ECO:0000313" key="6">
    <source>
        <dbReference type="Proteomes" id="UP001229346"/>
    </source>
</evidence>
<dbReference type="Pfam" id="PF00395">
    <property type="entry name" value="SLH"/>
    <property type="match status" value="1"/>
</dbReference>